<comment type="similarity">
    <text evidence="2 4">Belongs to the FliE family.</text>
</comment>
<dbReference type="PANTHER" id="PTHR34653:SF1">
    <property type="entry name" value="FLAGELLAR HOOK-BASAL BODY COMPLEX PROTEIN FLIE"/>
    <property type="match status" value="1"/>
</dbReference>
<dbReference type="PRINTS" id="PR01006">
    <property type="entry name" value="FLGHOOKFLIE"/>
</dbReference>
<evidence type="ECO:0000256" key="5">
    <source>
        <dbReference type="NCBIfam" id="TIGR00205"/>
    </source>
</evidence>
<dbReference type="GO" id="GO:0003774">
    <property type="term" value="F:cytoskeletal motor activity"/>
    <property type="evidence" value="ECO:0007669"/>
    <property type="project" value="InterPro"/>
</dbReference>
<evidence type="ECO:0000256" key="4">
    <source>
        <dbReference type="HAMAP-Rule" id="MF_00724"/>
    </source>
</evidence>
<organism evidence="6">
    <name type="scientific">Thermomicrobium roseum</name>
    <dbReference type="NCBI Taxonomy" id="500"/>
    <lineage>
        <taxon>Bacteria</taxon>
        <taxon>Pseudomonadati</taxon>
        <taxon>Thermomicrobiota</taxon>
        <taxon>Thermomicrobia</taxon>
        <taxon>Thermomicrobiales</taxon>
        <taxon>Thermomicrobiaceae</taxon>
        <taxon>Thermomicrobium</taxon>
    </lineage>
</organism>
<dbReference type="GO" id="GO:0005198">
    <property type="term" value="F:structural molecule activity"/>
    <property type="evidence" value="ECO:0007669"/>
    <property type="project" value="UniProtKB-UniRule"/>
</dbReference>
<dbReference type="HAMAP" id="MF_00724">
    <property type="entry name" value="FliE"/>
    <property type="match status" value="1"/>
</dbReference>
<dbReference type="GO" id="GO:0071973">
    <property type="term" value="P:bacterial-type flagellum-dependent cell motility"/>
    <property type="evidence" value="ECO:0007669"/>
    <property type="project" value="InterPro"/>
</dbReference>
<keyword evidence="3 4" id="KW-0975">Bacterial flagellum</keyword>
<reference evidence="6" key="1">
    <citation type="journal article" date="2020" name="mSystems">
        <title>Genome- and Community-Level Interaction Insights into Carbon Utilization and Element Cycling Functions of Hydrothermarchaeota in Hydrothermal Sediment.</title>
        <authorList>
            <person name="Zhou Z."/>
            <person name="Liu Y."/>
            <person name="Xu W."/>
            <person name="Pan J."/>
            <person name="Luo Z.H."/>
            <person name="Li M."/>
        </authorList>
    </citation>
    <scope>NUCLEOTIDE SEQUENCE [LARGE SCALE GENOMIC DNA]</scope>
    <source>
        <strain evidence="6">SpSt-222</strain>
    </source>
</reference>
<evidence type="ECO:0000313" key="6">
    <source>
        <dbReference type="EMBL" id="HEF66171.1"/>
    </source>
</evidence>
<keyword evidence="6" id="KW-0966">Cell projection</keyword>
<proteinExistence type="inferred from homology"/>
<evidence type="ECO:0000256" key="3">
    <source>
        <dbReference type="ARBA" id="ARBA00023143"/>
    </source>
</evidence>
<accession>A0A7C1K4X4</accession>
<keyword evidence="6" id="KW-0282">Flagellum</keyword>
<dbReference type="AlphaFoldDB" id="A0A7C1K4X4"/>
<dbReference type="PANTHER" id="PTHR34653">
    <property type="match status" value="1"/>
</dbReference>
<comment type="subcellular location">
    <subcellularLocation>
        <location evidence="1 4">Bacterial flagellum basal body</location>
    </subcellularLocation>
</comment>
<dbReference type="GO" id="GO:0009425">
    <property type="term" value="C:bacterial-type flagellum basal body"/>
    <property type="evidence" value="ECO:0007669"/>
    <property type="project" value="UniProtKB-SubCell"/>
</dbReference>
<dbReference type="NCBIfam" id="TIGR00205">
    <property type="entry name" value="fliE"/>
    <property type="match status" value="1"/>
</dbReference>
<evidence type="ECO:0000256" key="1">
    <source>
        <dbReference type="ARBA" id="ARBA00004117"/>
    </source>
</evidence>
<evidence type="ECO:0000256" key="2">
    <source>
        <dbReference type="ARBA" id="ARBA00009272"/>
    </source>
</evidence>
<sequence>MSIAPVAPITGEIAPVGSGTASPASKPSGPSFGEVLEKAFGALNEQLNEADRLALALAAGEDVDLHQVMVALETASIGLQAALQIRNRALEAYREVMSMPI</sequence>
<gene>
    <name evidence="4 6" type="primary">fliE</name>
    <name evidence="6" type="ORF">ENP47_11345</name>
</gene>
<dbReference type="EMBL" id="DSJL01000011">
    <property type="protein sequence ID" value="HEF66171.1"/>
    <property type="molecule type" value="Genomic_DNA"/>
</dbReference>
<dbReference type="Pfam" id="PF02049">
    <property type="entry name" value="FliE"/>
    <property type="match status" value="1"/>
</dbReference>
<keyword evidence="6" id="KW-0969">Cilium</keyword>
<comment type="caution">
    <text evidence="6">The sequence shown here is derived from an EMBL/GenBank/DDBJ whole genome shotgun (WGS) entry which is preliminary data.</text>
</comment>
<dbReference type="InterPro" id="IPR001624">
    <property type="entry name" value="FliE"/>
</dbReference>
<protein>
    <recommendedName>
        <fullName evidence="4 5">Flagellar hook-basal body complex protein FliE</fullName>
    </recommendedName>
</protein>
<name>A0A7C1K4X4_THERO</name>